<dbReference type="CDD" id="cd19509">
    <property type="entry name" value="RecA-like_VPS4-like"/>
    <property type="match status" value="1"/>
</dbReference>
<feature type="region of interest" description="Disordered" evidence="8">
    <location>
        <begin position="132"/>
        <end position="197"/>
    </location>
</feature>
<protein>
    <submittedName>
        <fullName evidence="10">Catalytic subunit of katanin p60</fullName>
    </submittedName>
</protein>
<dbReference type="InterPro" id="IPR003593">
    <property type="entry name" value="AAA+_ATPase"/>
</dbReference>
<dbReference type="GO" id="GO:0016853">
    <property type="term" value="F:isomerase activity"/>
    <property type="evidence" value="ECO:0007669"/>
    <property type="project" value="UniProtKB-KW"/>
</dbReference>
<dbReference type="AlphaFoldDB" id="A0A5B8MYR9"/>
<evidence type="ECO:0000256" key="5">
    <source>
        <dbReference type="ARBA" id="ARBA00022840"/>
    </source>
</evidence>
<gene>
    <name evidence="10" type="ORF">A3770_13p70620</name>
</gene>
<feature type="compositionally biased region" description="Basic and acidic residues" evidence="8">
    <location>
        <begin position="140"/>
        <end position="159"/>
    </location>
</feature>
<dbReference type="InterPro" id="IPR006594">
    <property type="entry name" value="LisH"/>
</dbReference>
<evidence type="ECO:0000256" key="1">
    <source>
        <dbReference type="ARBA" id="ARBA00004647"/>
    </source>
</evidence>
<evidence type="ECO:0000256" key="2">
    <source>
        <dbReference type="ARBA" id="ARBA00022490"/>
    </source>
</evidence>
<dbReference type="PANTHER" id="PTHR23074:SF78">
    <property type="entry name" value="KATANIN P60 ATPASE-CONTAINING SUBUNIT A-LIKE 2"/>
    <property type="match status" value="1"/>
</dbReference>
<evidence type="ECO:0000313" key="11">
    <source>
        <dbReference type="Proteomes" id="UP000316726"/>
    </source>
</evidence>
<reference evidence="10 11" key="1">
    <citation type="submission" date="2018-07" db="EMBL/GenBank/DDBJ databases">
        <title>The complete nuclear genome of the prasinophyte Chloropicon primus (CCMP1205).</title>
        <authorList>
            <person name="Pombert J.-F."/>
            <person name="Otis C."/>
            <person name="Turmel M."/>
            <person name="Lemieux C."/>
        </authorList>
    </citation>
    <scope>NUCLEOTIDE SEQUENCE [LARGE SCALE GENOMIC DNA]</scope>
    <source>
        <strain evidence="10 11">CCMP1205</strain>
    </source>
</reference>
<dbReference type="InterPro" id="IPR050304">
    <property type="entry name" value="MT-severing_AAA_ATPase"/>
</dbReference>
<dbReference type="InterPro" id="IPR003959">
    <property type="entry name" value="ATPase_AAA_core"/>
</dbReference>
<name>A0A5B8MYR9_9CHLO</name>
<evidence type="ECO:0000256" key="8">
    <source>
        <dbReference type="SAM" id="MobiDB-lite"/>
    </source>
</evidence>
<dbReference type="FunFam" id="3.40.50.300:FF:000159">
    <property type="entry name" value="Katanin p60 ATPase-containing subunit A1"/>
    <property type="match status" value="1"/>
</dbReference>
<keyword evidence="3" id="KW-0493">Microtubule</keyword>
<organism evidence="10 11">
    <name type="scientific">Chloropicon primus</name>
    <dbReference type="NCBI Taxonomy" id="1764295"/>
    <lineage>
        <taxon>Eukaryota</taxon>
        <taxon>Viridiplantae</taxon>
        <taxon>Chlorophyta</taxon>
        <taxon>Chloropicophyceae</taxon>
        <taxon>Chloropicales</taxon>
        <taxon>Chloropicaceae</taxon>
        <taxon>Chloropicon</taxon>
    </lineage>
</organism>
<keyword evidence="5" id="KW-0067">ATP-binding</keyword>
<evidence type="ECO:0000256" key="4">
    <source>
        <dbReference type="ARBA" id="ARBA00022741"/>
    </source>
</evidence>
<keyword evidence="4" id="KW-0547">Nucleotide-binding</keyword>
<keyword evidence="2" id="KW-0963">Cytoplasm</keyword>
<dbReference type="SUPFAM" id="SSF52540">
    <property type="entry name" value="P-loop containing nucleoside triphosphate hydrolases"/>
    <property type="match status" value="1"/>
</dbReference>
<dbReference type="STRING" id="1764295.A0A5B8MYR9"/>
<evidence type="ECO:0000256" key="7">
    <source>
        <dbReference type="ARBA" id="ARBA00023235"/>
    </source>
</evidence>
<dbReference type="InterPro" id="IPR027417">
    <property type="entry name" value="P-loop_NTPase"/>
</dbReference>
<dbReference type="OrthoDB" id="191529at2759"/>
<evidence type="ECO:0000313" key="10">
    <source>
        <dbReference type="EMBL" id="QDZ24544.1"/>
    </source>
</evidence>
<keyword evidence="11" id="KW-1185">Reference proteome</keyword>
<feature type="domain" description="AAA+ ATPase" evidence="9">
    <location>
        <begin position="287"/>
        <end position="426"/>
    </location>
</feature>
<proteinExistence type="predicted"/>
<keyword evidence="7" id="KW-0413">Isomerase</keyword>
<dbReference type="Proteomes" id="UP000316726">
    <property type="component" value="Chromosome 13"/>
</dbReference>
<dbReference type="Pfam" id="PF17862">
    <property type="entry name" value="AAA_lid_3"/>
    <property type="match status" value="1"/>
</dbReference>
<evidence type="ECO:0000256" key="6">
    <source>
        <dbReference type="ARBA" id="ARBA00023212"/>
    </source>
</evidence>
<dbReference type="Pfam" id="PF00004">
    <property type="entry name" value="AAA"/>
    <property type="match status" value="1"/>
</dbReference>
<dbReference type="EMBL" id="CP031046">
    <property type="protein sequence ID" value="QDZ24544.1"/>
    <property type="molecule type" value="Genomic_DNA"/>
</dbReference>
<dbReference type="PANTHER" id="PTHR23074">
    <property type="entry name" value="AAA DOMAIN-CONTAINING"/>
    <property type="match status" value="1"/>
</dbReference>
<keyword evidence="6" id="KW-0206">Cytoskeleton</keyword>
<dbReference type="GO" id="GO:0016887">
    <property type="term" value="F:ATP hydrolysis activity"/>
    <property type="evidence" value="ECO:0007669"/>
    <property type="project" value="InterPro"/>
</dbReference>
<dbReference type="Gene3D" id="3.40.50.300">
    <property type="entry name" value="P-loop containing nucleotide triphosphate hydrolases"/>
    <property type="match status" value="1"/>
</dbReference>
<dbReference type="GO" id="GO:0005524">
    <property type="term" value="F:ATP binding"/>
    <property type="evidence" value="ECO:0007669"/>
    <property type="project" value="UniProtKB-KW"/>
</dbReference>
<comment type="subcellular location">
    <subcellularLocation>
        <location evidence="1">Cytoplasm</location>
        <location evidence="1">Cytoskeleton</location>
        <location evidence="1">Spindle pole</location>
    </subcellularLocation>
</comment>
<dbReference type="Gene3D" id="1.10.8.60">
    <property type="match status" value="1"/>
</dbReference>
<dbReference type="SMART" id="SM00382">
    <property type="entry name" value="AAA"/>
    <property type="match status" value="1"/>
</dbReference>
<dbReference type="GO" id="GO:0000922">
    <property type="term" value="C:spindle pole"/>
    <property type="evidence" value="ECO:0007669"/>
    <property type="project" value="UniProtKB-SubCell"/>
</dbReference>
<evidence type="ECO:0000256" key="3">
    <source>
        <dbReference type="ARBA" id="ARBA00022701"/>
    </source>
</evidence>
<dbReference type="GO" id="GO:0005874">
    <property type="term" value="C:microtubule"/>
    <property type="evidence" value="ECO:0007669"/>
    <property type="project" value="UniProtKB-KW"/>
</dbReference>
<sequence>MATLPKPKSLSLQAIRAESRNRDLEERIRQENRRTTLVLILRFLTDHRYTSSYEKLCQECGFSLREYDACDNMFLEEVVSEFESFYEVKYGRKPKLVKKVSGKTSTLAKAESLFGVPAKTVARDSGKEEKKTEYISGYAKARERREKGRQNMEKAKRQSDSLVGNGKAAKSRKDEGDDKPPEDDLGMMTISGTATGTATAVDNEGAASEGEEEGDDFYNNFLLKPIPDMGSVELGELAAVITRDIYVKSPNVKWEDISGLCQAKQLLKEAVVFPHKFPHLFKGILSPWKGILLYGPPGTGKTMLAKAVATECRTTFFNISASSIISKWRGDSEKLVRVLFQLARYHAPSTIFFDEIDALMMARGGEGEHEASRRMKTELLMQMDGLASTQSDGKFVFVLTATNLPWELDSAMLRRLEKRIYVGLPEQGARQTIIDNALKDFQVQMPGDEIARVTDGFSGSDLYQLCKECAMR</sequence>
<dbReference type="PROSITE" id="PS50896">
    <property type="entry name" value="LISH"/>
    <property type="match status" value="1"/>
</dbReference>
<evidence type="ECO:0000259" key="9">
    <source>
        <dbReference type="SMART" id="SM00382"/>
    </source>
</evidence>
<dbReference type="InterPro" id="IPR041569">
    <property type="entry name" value="AAA_lid_3"/>
</dbReference>
<accession>A0A5B8MYR9</accession>